<evidence type="ECO:0000256" key="1">
    <source>
        <dbReference type="SAM" id="Phobius"/>
    </source>
</evidence>
<evidence type="ECO:0000313" key="3">
    <source>
        <dbReference type="EMBL" id="VAX41359.1"/>
    </source>
</evidence>
<feature type="transmembrane region" description="Helical" evidence="1">
    <location>
        <begin position="177"/>
        <end position="196"/>
    </location>
</feature>
<dbReference type="EMBL" id="UOGL01000535">
    <property type="protein sequence ID" value="VAX41359.1"/>
    <property type="molecule type" value="Genomic_DNA"/>
</dbReference>
<dbReference type="InterPro" id="IPR002881">
    <property type="entry name" value="DUF58"/>
</dbReference>
<keyword evidence="1" id="KW-0472">Membrane</keyword>
<dbReference type="PANTHER" id="PTHR34351">
    <property type="entry name" value="SLR1927 PROTEIN-RELATED"/>
    <property type="match status" value="1"/>
</dbReference>
<dbReference type="PANTHER" id="PTHR34351:SF1">
    <property type="entry name" value="SLR1927 PROTEIN"/>
    <property type="match status" value="1"/>
</dbReference>
<gene>
    <name evidence="3" type="ORF">MNBD_PLANCTO02-505</name>
</gene>
<name>A0A3B1DG83_9ZZZZ</name>
<accession>A0A3B1DG83</accession>
<protein>
    <recommendedName>
        <fullName evidence="2">DUF58 domain-containing protein</fullName>
    </recommendedName>
</protein>
<reference evidence="3" key="1">
    <citation type="submission" date="2018-06" db="EMBL/GenBank/DDBJ databases">
        <authorList>
            <person name="Zhirakovskaya E."/>
        </authorList>
    </citation>
    <scope>NUCLEOTIDE SEQUENCE</scope>
</reference>
<sequence length="534" mass="61276">MASSRRKPSRFNSGSMTDYLISVTGLALLTLFFQQPRLSAGWGKELRLVYIIITAGLILWGVRKPLGYWFPFFQSKKIPHPSGRSISWSGILLIFIGLEFIYWAMQELLTWADPLLLFLLGGYLILWGAKEILLQQVPRLRSTRARQRVMLPRPGIVYLVIMFVMLAGSLLGRSNMLMLVFSLMAGPFILNGWITFTMLKKLDLSRVLPESVMAGERLVIDVTLSNNKRWFSSWLMTMTDDIRNSHEELIAKILFVRIPAKSARVGKYEICLMQRGRYQFGPLKISSRFPLGLTERGLEFNGMEELLVLPRLGRLTTAWRQNSQKAAELVEEEQQRRSAFDDEFHSIREYRRGDNPRAIHWRTSAKQNELMVREYRQSRDRHWVLLLDLWQPENPNQQDILQVETAISFVATICVEQMKKGRNAMIRVVTTGENVSDWRGTATPANMESLLRDLAEVQSGTKPDTTQLVEIAALSRSTNTQILLITTRPLNEVTSEVSDEKNIVTQLQKTVGNDLLVVPANQETLQRYFEIEPI</sequence>
<organism evidence="3">
    <name type="scientific">hydrothermal vent metagenome</name>
    <dbReference type="NCBI Taxonomy" id="652676"/>
    <lineage>
        <taxon>unclassified sequences</taxon>
        <taxon>metagenomes</taxon>
        <taxon>ecological metagenomes</taxon>
    </lineage>
</organism>
<evidence type="ECO:0000259" key="2">
    <source>
        <dbReference type="Pfam" id="PF01882"/>
    </source>
</evidence>
<feature type="transmembrane region" description="Helical" evidence="1">
    <location>
        <begin position="86"/>
        <end position="105"/>
    </location>
</feature>
<feature type="transmembrane region" description="Helical" evidence="1">
    <location>
        <begin position="150"/>
        <end position="171"/>
    </location>
</feature>
<keyword evidence="1" id="KW-0812">Transmembrane</keyword>
<feature type="transmembrane region" description="Helical" evidence="1">
    <location>
        <begin position="111"/>
        <end position="129"/>
    </location>
</feature>
<dbReference type="Pfam" id="PF01882">
    <property type="entry name" value="DUF58"/>
    <property type="match status" value="1"/>
</dbReference>
<feature type="domain" description="DUF58" evidence="2">
    <location>
        <begin position="347"/>
        <end position="464"/>
    </location>
</feature>
<feature type="transmembrane region" description="Helical" evidence="1">
    <location>
        <begin position="49"/>
        <end position="66"/>
    </location>
</feature>
<proteinExistence type="predicted"/>
<keyword evidence="1" id="KW-1133">Transmembrane helix</keyword>
<dbReference type="AlphaFoldDB" id="A0A3B1DG83"/>